<dbReference type="AlphaFoldDB" id="A0A0E9LU71"/>
<dbReference type="SMART" id="SM00421">
    <property type="entry name" value="HTH_LUXR"/>
    <property type="match status" value="1"/>
</dbReference>
<dbReference type="InterPro" id="IPR011047">
    <property type="entry name" value="Quinoprotein_ADH-like_sf"/>
</dbReference>
<name>A0A0E9LU71_9BACT</name>
<evidence type="ECO:0000256" key="1">
    <source>
        <dbReference type="SAM" id="Coils"/>
    </source>
</evidence>
<evidence type="ECO:0000259" key="3">
    <source>
        <dbReference type="SMART" id="SM00421"/>
    </source>
</evidence>
<proteinExistence type="predicted"/>
<dbReference type="Gene3D" id="2.60.40.10">
    <property type="entry name" value="Immunoglobulins"/>
    <property type="match status" value="1"/>
</dbReference>
<dbReference type="InterPro" id="IPR015943">
    <property type="entry name" value="WD40/YVTN_repeat-like_dom_sf"/>
</dbReference>
<feature type="domain" description="HTH luxR-type" evidence="3">
    <location>
        <begin position="910"/>
        <end position="967"/>
    </location>
</feature>
<keyword evidence="2" id="KW-0812">Transmembrane</keyword>
<dbReference type="InterPro" id="IPR016032">
    <property type="entry name" value="Sig_transdc_resp-reg_C-effctor"/>
</dbReference>
<sequence>MIFNPLRFFLLALFCGVFVFLPLSLKADVPLYGIPEVENYNRRDYQAGTQNWSLSQAANGLLYSANNDGVLEYDGNNWRLLPKIGDVIVRSVLAHEDKIYMGTYNNFGYYERNDRNDFEFHSLAIGENLRFLGDVWEIIPFNDLIVFQADKGLVLYKHGETPTLVPAKSRIPNAFLANGMLLVYDEERGLMELRQGELYEVPGGDMFAGISIGAILPISSREILVATITEGLYLWDLKSFSPWKAPATDFLKNANVFCGKVYDGQELVFGTIQSGVVVTDLQGNITMMTNKDRGLINNTVLSLEVDMEGNIWTGLDNGISRISFNSTVSFIQGYYDIGTGYALEDHEDNIYLGTNQALYFIEKEDFENPVKDREDFLRIPGTSGQVWSLFVDKEGQLLCGHNSGIFSVKGDEASLITPGSVVGAWLFRYPPGRDDILLVGSYNGILLLKKENNQWVFKKRLEGFDESARFMEWDSSGGLWVTHGYLGTFRLFFNEDYDAIVNVESFKEARGLDKGIFLNVSMVNREVVFSSKFGIFGYDNSSESFYRHQLNSFFMESGFPILLRDDENMNIWFFTENSVGVLRRLEDGSYTKVTGPFYAINGLIVNGFEFVKVLNERNALFGVEDGFAHYSVNEQKDFLQPFNVHIRGFKNQFETTEYLYSDHDAEQVVVPQWPFNKNAFEVTYSATHFESSQILFSTYIEGMDKGWSDFVATQRRQFTNIREGEYVFWVKALNIHGVETEPVGFRFEVLPPWYRTVYARIAYAVVVVLLLVGIWFLLIWLMERSRMVELKKQQERFRSKEEKLRNAALENEKEMIRLRNEKLRNEMVFKEKELANSTMHVIQKNDFLLNIKEELQKINRSREVSAVERKVNEIVRKIDRDIDNESQWEVFELHLEHVHADFLNRLQKQFPDLSSREQKLCAYLRMDMASKEISSLMNISVRAVENNRYKLRKKMGLDAKDNLSDFIMNI</sequence>
<keyword evidence="2" id="KW-1133">Transmembrane helix</keyword>
<dbReference type="Gene3D" id="1.10.10.10">
    <property type="entry name" value="Winged helix-like DNA-binding domain superfamily/Winged helix DNA-binding domain"/>
    <property type="match status" value="1"/>
</dbReference>
<dbReference type="Gene3D" id="2.130.10.10">
    <property type="entry name" value="YVTN repeat-like/Quinoprotein amine dehydrogenase"/>
    <property type="match status" value="2"/>
</dbReference>
<dbReference type="InterPro" id="IPR013783">
    <property type="entry name" value="Ig-like_fold"/>
</dbReference>
<dbReference type="GO" id="GO:0003677">
    <property type="term" value="F:DNA binding"/>
    <property type="evidence" value="ECO:0007669"/>
    <property type="project" value="InterPro"/>
</dbReference>
<protein>
    <recommendedName>
        <fullName evidence="3">HTH luxR-type domain-containing protein</fullName>
    </recommendedName>
</protein>
<dbReference type="Proteomes" id="UP000032900">
    <property type="component" value="Unassembled WGS sequence"/>
</dbReference>
<dbReference type="InterPro" id="IPR036388">
    <property type="entry name" value="WH-like_DNA-bd_sf"/>
</dbReference>
<evidence type="ECO:0000313" key="5">
    <source>
        <dbReference type="Proteomes" id="UP000032900"/>
    </source>
</evidence>
<keyword evidence="2" id="KW-0472">Membrane</keyword>
<accession>A0A0E9LU71</accession>
<dbReference type="GO" id="GO:0006355">
    <property type="term" value="P:regulation of DNA-templated transcription"/>
    <property type="evidence" value="ECO:0007669"/>
    <property type="project" value="InterPro"/>
</dbReference>
<dbReference type="InterPro" id="IPR000792">
    <property type="entry name" value="Tscrpt_reg_LuxR_C"/>
</dbReference>
<keyword evidence="5" id="KW-1185">Reference proteome</keyword>
<feature type="coiled-coil region" evidence="1">
    <location>
        <begin position="787"/>
        <end position="833"/>
    </location>
</feature>
<dbReference type="SUPFAM" id="SSF50998">
    <property type="entry name" value="Quinoprotein alcohol dehydrogenase-like"/>
    <property type="match status" value="1"/>
</dbReference>
<dbReference type="SUPFAM" id="SSF46894">
    <property type="entry name" value="C-terminal effector domain of the bipartite response regulators"/>
    <property type="match status" value="1"/>
</dbReference>
<gene>
    <name evidence="4" type="ORF">JCM15548_1945</name>
</gene>
<reference evidence="4 5" key="1">
    <citation type="journal article" date="2015" name="Microbes Environ.">
        <title>Distribution and evolution of nitrogen fixation genes in the phylum bacteroidetes.</title>
        <authorList>
            <person name="Inoue J."/>
            <person name="Oshima K."/>
            <person name="Suda W."/>
            <person name="Sakamoto M."/>
            <person name="Iino T."/>
            <person name="Noda S."/>
            <person name="Hongoh Y."/>
            <person name="Hattori M."/>
            <person name="Ohkuma M."/>
        </authorList>
    </citation>
    <scope>NUCLEOTIDE SEQUENCE [LARGE SCALE GENOMIC DNA]</scope>
    <source>
        <strain evidence="4">JCM 15548</strain>
    </source>
</reference>
<dbReference type="Pfam" id="PF00196">
    <property type="entry name" value="GerE"/>
    <property type="match status" value="1"/>
</dbReference>
<evidence type="ECO:0000256" key="2">
    <source>
        <dbReference type="SAM" id="Phobius"/>
    </source>
</evidence>
<feature type="transmembrane region" description="Helical" evidence="2">
    <location>
        <begin position="761"/>
        <end position="782"/>
    </location>
</feature>
<dbReference type="OrthoDB" id="1090267at2"/>
<evidence type="ECO:0000313" key="4">
    <source>
        <dbReference type="EMBL" id="GAO28814.1"/>
    </source>
</evidence>
<dbReference type="RefSeq" id="WP_083984954.1">
    <property type="nucleotide sequence ID" value="NZ_BAZW01000004.1"/>
</dbReference>
<comment type="caution">
    <text evidence="4">The sequence shown here is derived from an EMBL/GenBank/DDBJ whole genome shotgun (WGS) entry which is preliminary data.</text>
</comment>
<keyword evidence="1" id="KW-0175">Coiled coil</keyword>
<organism evidence="4 5">
    <name type="scientific">Geofilum rubicundum JCM 15548</name>
    <dbReference type="NCBI Taxonomy" id="1236989"/>
    <lineage>
        <taxon>Bacteria</taxon>
        <taxon>Pseudomonadati</taxon>
        <taxon>Bacteroidota</taxon>
        <taxon>Bacteroidia</taxon>
        <taxon>Marinilabiliales</taxon>
        <taxon>Marinilabiliaceae</taxon>
        <taxon>Geofilum</taxon>
    </lineage>
</organism>
<dbReference type="EMBL" id="BAZW01000004">
    <property type="protein sequence ID" value="GAO28814.1"/>
    <property type="molecule type" value="Genomic_DNA"/>
</dbReference>
<dbReference type="STRING" id="1236989.JCM15548_1945"/>